<keyword evidence="3 4" id="KW-0560">Oxidoreductase</keyword>
<protein>
    <recommendedName>
        <fullName evidence="4">2-dehydropantoate 2-reductase</fullName>
        <ecNumber evidence="4">1.1.1.169</ecNumber>
    </recommendedName>
    <alternativeName>
        <fullName evidence="4">Ketopantoate reductase</fullName>
    </alternativeName>
</protein>
<comment type="pathway">
    <text evidence="4">Cofactor biosynthesis; (R)-pantothenate biosynthesis; (R)-pantoate from 3-methyl-2-oxobutanoate: step 2/2.</text>
</comment>
<dbReference type="PANTHER" id="PTHR21708">
    <property type="entry name" value="PROBABLE 2-DEHYDROPANTOATE 2-REDUCTASE"/>
    <property type="match status" value="1"/>
</dbReference>
<reference evidence="7 8" key="1">
    <citation type="submission" date="2023-06" db="EMBL/GenBank/DDBJ databases">
        <authorList>
            <person name="Oyuntsetseg B."/>
            <person name="Kim S.B."/>
        </authorList>
    </citation>
    <scope>NUCLEOTIDE SEQUENCE [LARGE SCALE GENOMIC DNA]</scope>
    <source>
        <strain evidence="7 8">2-15</strain>
    </source>
</reference>
<dbReference type="Gene3D" id="3.40.50.720">
    <property type="entry name" value="NAD(P)-binding Rossmann-like Domain"/>
    <property type="match status" value="1"/>
</dbReference>
<dbReference type="Proteomes" id="UP001236014">
    <property type="component" value="Chromosome"/>
</dbReference>
<dbReference type="Pfam" id="PF08546">
    <property type="entry name" value="ApbA_C"/>
    <property type="match status" value="1"/>
</dbReference>
<dbReference type="InterPro" id="IPR051402">
    <property type="entry name" value="KPR-Related"/>
</dbReference>
<evidence type="ECO:0000256" key="2">
    <source>
        <dbReference type="ARBA" id="ARBA00022857"/>
    </source>
</evidence>
<comment type="function">
    <text evidence="4">Catalyzes the NADPH-dependent reduction of ketopantoate into pantoic acid.</text>
</comment>
<dbReference type="GO" id="GO:0008677">
    <property type="term" value="F:2-dehydropantoate 2-reductase activity"/>
    <property type="evidence" value="ECO:0007669"/>
    <property type="project" value="UniProtKB-EC"/>
</dbReference>
<proteinExistence type="inferred from homology"/>
<dbReference type="EC" id="1.1.1.169" evidence="4"/>
<dbReference type="FunFam" id="1.10.1040.10:FF:000017">
    <property type="entry name" value="2-dehydropantoate 2-reductase"/>
    <property type="match status" value="1"/>
</dbReference>
<dbReference type="FunFam" id="3.40.50.720:FF:000307">
    <property type="entry name" value="2-dehydropantoate 2-reductase"/>
    <property type="match status" value="1"/>
</dbReference>
<dbReference type="InterPro" id="IPR008927">
    <property type="entry name" value="6-PGluconate_DH-like_C_sf"/>
</dbReference>
<dbReference type="GO" id="GO:0015940">
    <property type="term" value="P:pantothenate biosynthetic process"/>
    <property type="evidence" value="ECO:0007669"/>
    <property type="project" value="UniProtKB-KW"/>
</dbReference>
<evidence type="ECO:0000313" key="7">
    <source>
        <dbReference type="EMBL" id="WIX75762.1"/>
    </source>
</evidence>
<accession>A0A9Y2MUK0</accession>
<dbReference type="Gene3D" id="1.10.1040.10">
    <property type="entry name" value="N-(1-d-carboxylethyl)-l-norvaline Dehydrogenase, domain 2"/>
    <property type="match status" value="1"/>
</dbReference>
<evidence type="ECO:0000256" key="4">
    <source>
        <dbReference type="RuleBase" id="RU362068"/>
    </source>
</evidence>
<comment type="similarity">
    <text evidence="1 4">Belongs to the ketopantoate reductase family.</text>
</comment>
<dbReference type="InterPro" id="IPR003710">
    <property type="entry name" value="ApbA"/>
</dbReference>
<gene>
    <name evidence="7" type="ORF">QRX50_30305</name>
</gene>
<dbReference type="AlphaFoldDB" id="A0A9Y2MUK0"/>
<feature type="domain" description="Ketopantoate reductase N-terminal" evidence="5">
    <location>
        <begin position="7"/>
        <end position="153"/>
    </location>
</feature>
<dbReference type="InterPro" id="IPR036291">
    <property type="entry name" value="NAD(P)-bd_dom_sf"/>
</dbReference>
<keyword evidence="4" id="KW-0566">Pantothenate biosynthesis</keyword>
<dbReference type="SUPFAM" id="SSF48179">
    <property type="entry name" value="6-phosphogluconate dehydrogenase C-terminal domain-like"/>
    <property type="match status" value="1"/>
</dbReference>
<dbReference type="InterPro" id="IPR013332">
    <property type="entry name" value="KPR_N"/>
</dbReference>
<sequence>MASAKRILVVGAGATGGFFGGRLVQAGRDVTFLVRPGRAAALMERGLRITGLGEETVLTPKLVRAGELTEPYDLVLFTVKAAGLEQAIEDMTPAVGPDTLVLPVLNGLRHLDALVARFGEERVLGGVAIVMTTVDGAGDIRRLFDLQSLTYGARTGPAPAGLAEAHELLSGAGFDTALSSDITAAMWAKWVFIASIGAVTSLMRGTVGDVAAQPGGIAFAEAVVAECAAVAAATGHPLEAAALENARGSVTEVGSPRAPSLYRDLTAGLPVEGEQIFGDLVDRAHSLGVSVPLLELVRLNLRVYQSKLG</sequence>
<keyword evidence="8" id="KW-1185">Reference proteome</keyword>
<evidence type="ECO:0000259" key="5">
    <source>
        <dbReference type="Pfam" id="PF02558"/>
    </source>
</evidence>
<dbReference type="Pfam" id="PF02558">
    <property type="entry name" value="ApbA"/>
    <property type="match status" value="1"/>
</dbReference>
<dbReference type="SUPFAM" id="SSF51735">
    <property type="entry name" value="NAD(P)-binding Rossmann-fold domains"/>
    <property type="match status" value="1"/>
</dbReference>
<keyword evidence="2 4" id="KW-0521">NADP</keyword>
<dbReference type="InterPro" id="IPR013752">
    <property type="entry name" value="KPA_reductase"/>
</dbReference>
<evidence type="ECO:0000259" key="6">
    <source>
        <dbReference type="Pfam" id="PF08546"/>
    </source>
</evidence>
<dbReference type="EMBL" id="CP127294">
    <property type="protein sequence ID" value="WIX75762.1"/>
    <property type="molecule type" value="Genomic_DNA"/>
</dbReference>
<name>A0A9Y2MUK0_9PSEU</name>
<evidence type="ECO:0000256" key="3">
    <source>
        <dbReference type="ARBA" id="ARBA00023002"/>
    </source>
</evidence>
<evidence type="ECO:0000256" key="1">
    <source>
        <dbReference type="ARBA" id="ARBA00007870"/>
    </source>
</evidence>
<organism evidence="7 8">
    <name type="scientific">Amycolatopsis carbonis</name>
    <dbReference type="NCBI Taxonomy" id="715471"/>
    <lineage>
        <taxon>Bacteria</taxon>
        <taxon>Bacillati</taxon>
        <taxon>Actinomycetota</taxon>
        <taxon>Actinomycetes</taxon>
        <taxon>Pseudonocardiales</taxon>
        <taxon>Pseudonocardiaceae</taxon>
        <taxon>Amycolatopsis</taxon>
    </lineage>
</organism>
<dbReference type="InterPro" id="IPR013328">
    <property type="entry name" value="6PGD_dom2"/>
</dbReference>
<comment type="catalytic activity">
    <reaction evidence="4">
        <text>(R)-pantoate + NADP(+) = 2-dehydropantoate + NADPH + H(+)</text>
        <dbReference type="Rhea" id="RHEA:16233"/>
        <dbReference type="ChEBI" id="CHEBI:11561"/>
        <dbReference type="ChEBI" id="CHEBI:15378"/>
        <dbReference type="ChEBI" id="CHEBI:15980"/>
        <dbReference type="ChEBI" id="CHEBI:57783"/>
        <dbReference type="ChEBI" id="CHEBI:58349"/>
        <dbReference type="EC" id="1.1.1.169"/>
    </reaction>
</comment>
<dbReference type="PANTHER" id="PTHR21708:SF26">
    <property type="entry name" value="2-DEHYDROPANTOATE 2-REDUCTASE"/>
    <property type="match status" value="1"/>
</dbReference>
<evidence type="ECO:0000313" key="8">
    <source>
        <dbReference type="Proteomes" id="UP001236014"/>
    </source>
</evidence>
<dbReference type="NCBIfam" id="TIGR00745">
    <property type="entry name" value="apbA_panE"/>
    <property type="match status" value="1"/>
</dbReference>
<dbReference type="RefSeq" id="WP_285966526.1">
    <property type="nucleotide sequence ID" value="NZ_CP127294.1"/>
</dbReference>
<dbReference type="GO" id="GO:0005737">
    <property type="term" value="C:cytoplasm"/>
    <property type="evidence" value="ECO:0007669"/>
    <property type="project" value="TreeGrafter"/>
</dbReference>
<feature type="domain" description="Ketopantoate reductase C-terminal" evidence="6">
    <location>
        <begin position="181"/>
        <end position="298"/>
    </location>
</feature>
<dbReference type="KEGG" id="acab:QRX50_30305"/>